<evidence type="ECO:0000313" key="2">
    <source>
        <dbReference type="EMBL" id="CAA7268485.1"/>
    </source>
</evidence>
<proteinExistence type="predicted"/>
<feature type="region of interest" description="Disordered" evidence="1">
    <location>
        <begin position="334"/>
        <end position="354"/>
    </location>
</feature>
<evidence type="ECO:0000256" key="1">
    <source>
        <dbReference type="SAM" id="MobiDB-lite"/>
    </source>
</evidence>
<keyword evidence="3" id="KW-1185">Reference proteome</keyword>
<dbReference type="Proteomes" id="UP000467700">
    <property type="component" value="Unassembled WGS sequence"/>
</dbReference>
<comment type="caution">
    <text evidence="2">The sequence shown here is derived from an EMBL/GenBank/DDBJ whole genome shotgun (WGS) entry which is preliminary data.</text>
</comment>
<protein>
    <submittedName>
        <fullName evidence="2">Uncharacterized protein</fullName>
    </submittedName>
</protein>
<gene>
    <name evidence="2" type="ORF">AAE3_LOCUS10896</name>
</gene>
<organism evidence="2 3">
    <name type="scientific">Cyclocybe aegerita</name>
    <name type="common">Black poplar mushroom</name>
    <name type="synonym">Agrocybe aegerita</name>
    <dbReference type="NCBI Taxonomy" id="1973307"/>
    <lineage>
        <taxon>Eukaryota</taxon>
        <taxon>Fungi</taxon>
        <taxon>Dikarya</taxon>
        <taxon>Basidiomycota</taxon>
        <taxon>Agaricomycotina</taxon>
        <taxon>Agaricomycetes</taxon>
        <taxon>Agaricomycetidae</taxon>
        <taxon>Agaricales</taxon>
        <taxon>Agaricineae</taxon>
        <taxon>Bolbitiaceae</taxon>
        <taxon>Cyclocybe</taxon>
    </lineage>
</organism>
<sequence length="554" mass="63304">MWDDLYEKIGEVQDTTNLPKALFPIEEIRQSKQWMKIKKNLEKTFFPVDSASPLISSLIACQKKEERNSYPPLVKVLNAILNHIQSNTTNERELGPLASSAFRVYDKEVRGTIDSISGRLKPDILWLLLDSVEDARRQRGEAAQVLMRSLFWAQIFSTGEVQERNTPLLQQNATYMRALMSMGRYYTSTFVYNHKRSTFRFCFHVPFAVYLTKEFKIDDKEHFMEVAEIMYAMCKMTRYQLGYHPFLELIDYKKQRVALPLSDRGLKWASMIQLCRRVGAVGRQTLAGRLSMIDDDDDKLASKVQNLALKDAILLQPQQDIVTFRRGFLRKDGGPVGHPKVQSSGARRSLRKPQPRALVKTVKSEPILLDFGKKLPAKQLLKLERTILPSFSSRSADAFVGNILGNRNEDVLTTWLTGFGSVDKWDGVFRRSYPSVKHVDTEIQALDAARGMHGHAEYYVSVQLDHYYQDWFKTPLHRCGDINSPDVYDAAKSGLLDLEQRTELAVYTPTVGGPLEECESPRILVRCLLDCLIGLANWFLNIETSLRGTCSDDQ</sequence>
<evidence type="ECO:0000313" key="3">
    <source>
        <dbReference type="Proteomes" id="UP000467700"/>
    </source>
</evidence>
<accession>A0A8S0W3A6</accession>
<reference evidence="2 3" key="1">
    <citation type="submission" date="2020-01" db="EMBL/GenBank/DDBJ databases">
        <authorList>
            <person name="Gupta K D."/>
        </authorList>
    </citation>
    <scope>NUCLEOTIDE SEQUENCE [LARGE SCALE GENOMIC DNA]</scope>
</reference>
<dbReference type="EMBL" id="CACVBS010000068">
    <property type="protein sequence ID" value="CAA7268485.1"/>
    <property type="molecule type" value="Genomic_DNA"/>
</dbReference>
<dbReference type="OrthoDB" id="3182677at2759"/>
<dbReference type="AlphaFoldDB" id="A0A8S0W3A6"/>
<name>A0A8S0W3A6_CYCAE</name>